<dbReference type="RefSeq" id="WP_237445685.1">
    <property type="nucleotide sequence ID" value="NZ_CAKLPX010000004.1"/>
</dbReference>
<proteinExistence type="inferred from homology"/>
<organism evidence="11 12">
    <name type="scientific">Sinobacterium norvegicum</name>
    <dbReference type="NCBI Taxonomy" id="1641715"/>
    <lineage>
        <taxon>Bacteria</taxon>
        <taxon>Pseudomonadati</taxon>
        <taxon>Pseudomonadota</taxon>
        <taxon>Gammaproteobacteria</taxon>
        <taxon>Cellvibrionales</taxon>
        <taxon>Spongiibacteraceae</taxon>
        <taxon>Sinobacterium</taxon>
    </lineage>
</organism>
<protein>
    <recommendedName>
        <fullName evidence="9">Threonylcarbamoyl-AMP synthase</fullName>
        <shortName evidence="9">TC-AMP synthase</shortName>
        <ecNumber evidence="9">2.7.7.87</ecNumber>
    </recommendedName>
    <alternativeName>
        <fullName evidence="9">L-threonylcarbamoyladenylate synthase</fullName>
    </alternativeName>
    <alternativeName>
        <fullName evidence="9">t(6)A37 threonylcarbamoyladenosine biosynthesis protein TsaC</fullName>
    </alternativeName>
    <alternativeName>
        <fullName evidence="9">tRNA threonylcarbamoyladenosine biosynthesis protein TsaC</fullName>
    </alternativeName>
</protein>
<dbReference type="PANTHER" id="PTHR17490">
    <property type="entry name" value="SUA5"/>
    <property type="match status" value="1"/>
</dbReference>
<evidence type="ECO:0000256" key="3">
    <source>
        <dbReference type="ARBA" id="ARBA00022679"/>
    </source>
</evidence>
<evidence type="ECO:0000313" key="11">
    <source>
        <dbReference type="EMBL" id="CAH0993002.1"/>
    </source>
</evidence>
<keyword evidence="5 9" id="KW-0548">Nucleotidyltransferase</keyword>
<reference evidence="11" key="1">
    <citation type="submission" date="2021-12" db="EMBL/GenBank/DDBJ databases">
        <authorList>
            <person name="Rodrigo-Torres L."/>
            <person name="Arahal R. D."/>
            <person name="Lucena T."/>
        </authorList>
    </citation>
    <scope>NUCLEOTIDE SEQUENCE</scope>
    <source>
        <strain evidence="11">CECT 8267</strain>
    </source>
</reference>
<comment type="catalytic activity">
    <reaction evidence="8 9">
        <text>L-threonine + hydrogencarbonate + ATP = L-threonylcarbamoyladenylate + diphosphate + H2O</text>
        <dbReference type="Rhea" id="RHEA:36407"/>
        <dbReference type="ChEBI" id="CHEBI:15377"/>
        <dbReference type="ChEBI" id="CHEBI:17544"/>
        <dbReference type="ChEBI" id="CHEBI:30616"/>
        <dbReference type="ChEBI" id="CHEBI:33019"/>
        <dbReference type="ChEBI" id="CHEBI:57926"/>
        <dbReference type="ChEBI" id="CHEBI:73682"/>
        <dbReference type="EC" id="2.7.7.87"/>
    </reaction>
</comment>
<dbReference type="PANTHER" id="PTHR17490:SF18">
    <property type="entry name" value="THREONYLCARBAMOYL-AMP SYNTHASE"/>
    <property type="match status" value="1"/>
</dbReference>
<keyword evidence="2 9" id="KW-0963">Cytoplasm</keyword>
<dbReference type="InterPro" id="IPR023535">
    <property type="entry name" value="TC-AMP_synthase"/>
</dbReference>
<dbReference type="PROSITE" id="PS51163">
    <property type="entry name" value="YRDC"/>
    <property type="match status" value="1"/>
</dbReference>
<gene>
    <name evidence="9 11" type="primary">tsaC</name>
    <name evidence="11" type="ORF">SIN8267_03141</name>
</gene>
<sequence length="196" mass="20734">MSVPPLKNHWLNHQGVRSCAETILAGGVVAYPTEAVWGLGCLPDDQQAVEQILALKKRSWRKGLILVAANIEQFSSQLMGLSAEQRETLAASWPGANTWLVPNNGTVPPWISGDHSAVALRVSNHPVVTALCRQVGGPIVSTSANPQGKPSATSSVKVRKYFAGESLQLAPGRVGKNQKASTIKDLLTGNVVRAGG</sequence>
<keyword evidence="4 9" id="KW-0819">tRNA processing</keyword>
<dbReference type="HAMAP" id="MF_01852">
    <property type="entry name" value="TsaC"/>
    <property type="match status" value="1"/>
</dbReference>
<dbReference type="GO" id="GO:0061710">
    <property type="term" value="F:L-threonylcarbamoyladenylate synthase"/>
    <property type="evidence" value="ECO:0007669"/>
    <property type="project" value="UniProtKB-EC"/>
</dbReference>
<comment type="similarity">
    <text evidence="9">Belongs to the SUA5 family. TsaC subfamily.</text>
</comment>
<evidence type="ECO:0000256" key="1">
    <source>
        <dbReference type="ARBA" id="ARBA00004496"/>
    </source>
</evidence>
<dbReference type="Proteomes" id="UP000838100">
    <property type="component" value="Unassembled WGS sequence"/>
</dbReference>
<evidence type="ECO:0000256" key="5">
    <source>
        <dbReference type="ARBA" id="ARBA00022695"/>
    </source>
</evidence>
<evidence type="ECO:0000256" key="4">
    <source>
        <dbReference type="ARBA" id="ARBA00022694"/>
    </source>
</evidence>
<dbReference type="Gene3D" id="3.90.870.10">
    <property type="entry name" value="DHBP synthase"/>
    <property type="match status" value="1"/>
</dbReference>
<name>A0ABN8EKY0_9GAMM</name>
<evidence type="ECO:0000256" key="9">
    <source>
        <dbReference type="HAMAP-Rule" id="MF_01852"/>
    </source>
</evidence>
<accession>A0ABN8EKY0</accession>
<evidence type="ECO:0000259" key="10">
    <source>
        <dbReference type="PROSITE" id="PS51163"/>
    </source>
</evidence>
<evidence type="ECO:0000256" key="8">
    <source>
        <dbReference type="ARBA" id="ARBA00048366"/>
    </source>
</evidence>
<dbReference type="InterPro" id="IPR017945">
    <property type="entry name" value="DHBP_synth_RibB-like_a/b_dom"/>
</dbReference>
<keyword evidence="12" id="KW-1185">Reference proteome</keyword>
<evidence type="ECO:0000256" key="2">
    <source>
        <dbReference type="ARBA" id="ARBA00022490"/>
    </source>
</evidence>
<comment type="caution">
    <text evidence="11">The sequence shown here is derived from an EMBL/GenBank/DDBJ whole genome shotgun (WGS) entry which is preliminary data.</text>
</comment>
<evidence type="ECO:0000256" key="7">
    <source>
        <dbReference type="ARBA" id="ARBA00022840"/>
    </source>
</evidence>
<dbReference type="EMBL" id="CAKLPX010000004">
    <property type="protein sequence ID" value="CAH0993002.1"/>
    <property type="molecule type" value="Genomic_DNA"/>
</dbReference>
<keyword evidence="3 9" id="KW-0808">Transferase</keyword>
<keyword evidence="6 9" id="KW-0547">Nucleotide-binding</keyword>
<dbReference type="InterPro" id="IPR050156">
    <property type="entry name" value="TC-AMP_synthase_SUA5"/>
</dbReference>
<keyword evidence="7 9" id="KW-0067">ATP-binding</keyword>
<dbReference type="Pfam" id="PF01300">
    <property type="entry name" value="Sua5_yciO_yrdC"/>
    <property type="match status" value="1"/>
</dbReference>
<feature type="domain" description="YrdC-like" evidence="10">
    <location>
        <begin position="13"/>
        <end position="196"/>
    </location>
</feature>
<comment type="subcellular location">
    <subcellularLocation>
        <location evidence="1 9">Cytoplasm</location>
    </subcellularLocation>
</comment>
<dbReference type="InterPro" id="IPR006070">
    <property type="entry name" value="Sua5-like_dom"/>
</dbReference>
<dbReference type="EC" id="2.7.7.87" evidence="9"/>
<dbReference type="SUPFAM" id="SSF55821">
    <property type="entry name" value="YrdC/RibB"/>
    <property type="match status" value="1"/>
</dbReference>
<comment type="function">
    <text evidence="9">Required for the formation of a threonylcarbamoyl group on adenosine at position 37 (t(6)A37) in tRNAs that read codons beginning with adenine. Catalyzes the conversion of L-threonine, HCO(3)(-)/CO(2) and ATP to give threonylcarbamoyl-AMP (TC-AMP) as the acyladenylate intermediate, with the release of diphosphate.</text>
</comment>
<evidence type="ECO:0000313" key="12">
    <source>
        <dbReference type="Proteomes" id="UP000838100"/>
    </source>
</evidence>
<evidence type="ECO:0000256" key="6">
    <source>
        <dbReference type="ARBA" id="ARBA00022741"/>
    </source>
</evidence>